<dbReference type="InterPro" id="IPR000626">
    <property type="entry name" value="Ubiquitin-like_dom"/>
</dbReference>
<evidence type="ECO:0000313" key="4">
    <source>
        <dbReference type="RefSeq" id="XP_019094933.1"/>
    </source>
</evidence>
<sequence length="77" mass="8527">MMIKVRDLTGTEIDIEINVKDSIAWIKERIEEKQGIHPSQQKLVFAGTQLADDDQTAKHYDLQPGSLVHLALAVTGG</sequence>
<organism evidence="3 4">
    <name type="scientific">Camelina sativa</name>
    <name type="common">False flax</name>
    <name type="synonym">Myagrum sativum</name>
    <dbReference type="NCBI Taxonomy" id="90675"/>
    <lineage>
        <taxon>Eukaryota</taxon>
        <taxon>Viridiplantae</taxon>
        <taxon>Streptophyta</taxon>
        <taxon>Embryophyta</taxon>
        <taxon>Tracheophyta</taxon>
        <taxon>Spermatophyta</taxon>
        <taxon>Magnoliopsida</taxon>
        <taxon>eudicotyledons</taxon>
        <taxon>Gunneridae</taxon>
        <taxon>Pentapetalae</taxon>
        <taxon>rosids</taxon>
        <taxon>malvids</taxon>
        <taxon>Brassicales</taxon>
        <taxon>Brassicaceae</taxon>
        <taxon>Camelineae</taxon>
        <taxon>Camelina</taxon>
    </lineage>
</organism>
<dbReference type="SUPFAM" id="SSF54236">
    <property type="entry name" value="Ubiquitin-like"/>
    <property type="match status" value="1"/>
</dbReference>
<dbReference type="Pfam" id="PF00240">
    <property type="entry name" value="ubiquitin"/>
    <property type="match status" value="1"/>
</dbReference>
<feature type="domain" description="Ubiquitin-like" evidence="2">
    <location>
        <begin position="1"/>
        <end position="77"/>
    </location>
</feature>
<accession>A0ABM1R7E5</accession>
<reference evidence="4" key="2">
    <citation type="submission" date="2025-08" db="UniProtKB">
        <authorList>
            <consortium name="RefSeq"/>
        </authorList>
    </citation>
    <scope>IDENTIFICATION</scope>
    <source>
        <tissue evidence="4">Leaf</tissue>
    </source>
</reference>
<proteinExistence type="predicted"/>
<evidence type="ECO:0000313" key="3">
    <source>
        <dbReference type="Proteomes" id="UP000694864"/>
    </source>
</evidence>
<gene>
    <name evidence="4" type="primary">LOC109130188</name>
</gene>
<dbReference type="PANTHER" id="PTHR10666">
    <property type="entry name" value="UBIQUITIN"/>
    <property type="match status" value="1"/>
</dbReference>
<dbReference type="InterPro" id="IPR050158">
    <property type="entry name" value="Ubiquitin_ubiquitin-like"/>
</dbReference>
<dbReference type="PROSITE" id="PS50053">
    <property type="entry name" value="UBIQUITIN_2"/>
    <property type="match status" value="1"/>
</dbReference>
<dbReference type="InterPro" id="IPR019956">
    <property type="entry name" value="Ubiquitin_dom"/>
</dbReference>
<dbReference type="SMART" id="SM00213">
    <property type="entry name" value="UBQ"/>
    <property type="match status" value="1"/>
</dbReference>
<reference evidence="3" key="1">
    <citation type="journal article" date="2014" name="Nat. Commun.">
        <title>The emerging biofuel crop Camelina sativa retains a highly undifferentiated hexaploid genome structure.</title>
        <authorList>
            <person name="Kagale S."/>
            <person name="Koh C."/>
            <person name="Nixon J."/>
            <person name="Bollina V."/>
            <person name="Clarke W.E."/>
            <person name="Tuteja R."/>
            <person name="Spillane C."/>
            <person name="Robinson S.J."/>
            <person name="Links M.G."/>
            <person name="Clarke C."/>
            <person name="Higgins E.E."/>
            <person name="Huebert T."/>
            <person name="Sharpe A.G."/>
            <person name="Parkin I.A."/>
        </authorList>
    </citation>
    <scope>NUCLEOTIDE SEQUENCE [LARGE SCALE GENOMIC DNA]</scope>
    <source>
        <strain evidence="3">cv. DH55</strain>
    </source>
</reference>
<dbReference type="GeneID" id="109130188"/>
<dbReference type="InterPro" id="IPR029071">
    <property type="entry name" value="Ubiquitin-like_domsf"/>
</dbReference>
<keyword evidence="3" id="KW-1185">Reference proteome</keyword>
<name>A0ABM1R7E5_CAMSA</name>
<evidence type="ECO:0000259" key="2">
    <source>
        <dbReference type="PROSITE" id="PS50053"/>
    </source>
</evidence>
<keyword evidence="1" id="KW-1017">Isopeptide bond</keyword>
<dbReference type="RefSeq" id="XP_019094933.1">
    <property type="nucleotide sequence ID" value="XM_019239388.1"/>
</dbReference>
<dbReference type="Gene3D" id="3.10.20.90">
    <property type="entry name" value="Phosphatidylinositol 3-kinase Catalytic Subunit, Chain A, domain 1"/>
    <property type="match status" value="1"/>
</dbReference>
<dbReference type="Proteomes" id="UP000694864">
    <property type="component" value="Chromosome 17"/>
</dbReference>
<dbReference type="PRINTS" id="PR00348">
    <property type="entry name" value="UBIQUITIN"/>
</dbReference>
<evidence type="ECO:0000256" key="1">
    <source>
        <dbReference type="ARBA" id="ARBA00022499"/>
    </source>
</evidence>
<protein>
    <submittedName>
        <fullName evidence="4">Ubiquitin-like protein 1</fullName>
    </submittedName>
</protein>